<keyword evidence="2 5" id="KW-0808">Transferase</keyword>
<evidence type="ECO:0000259" key="4">
    <source>
        <dbReference type="Pfam" id="PF13439"/>
    </source>
</evidence>
<dbReference type="Proteomes" id="UP000466307">
    <property type="component" value="Unassembled WGS sequence"/>
</dbReference>
<dbReference type="EMBL" id="JAADZU010000078">
    <property type="protein sequence ID" value="NDK91670.1"/>
    <property type="molecule type" value="Genomic_DNA"/>
</dbReference>
<organism evidence="5 6">
    <name type="scientific">Gordonia desulfuricans</name>
    <dbReference type="NCBI Taxonomy" id="89051"/>
    <lineage>
        <taxon>Bacteria</taxon>
        <taxon>Bacillati</taxon>
        <taxon>Actinomycetota</taxon>
        <taxon>Actinomycetes</taxon>
        <taxon>Mycobacteriales</taxon>
        <taxon>Gordoniaceae</taxon>
        <taxon>Gordonia</taxon>
    </lineage>
</organism>
<protein>
    <submittedName>
        <fullName evidence="5">Glycosyltransferase family 4 protein</fullName>
    </submittedName>
</protein>
<name>A0A7K3LTU9_9ACTN</name>
<evidence type="ECO:0000313" key="5">
    <source>
        <dbReference type="EMBL" id="NDK91670.1"/>
    </source>
</evidence>
<proteinExistence type="predicted"/>
<dbReference type="Pfam" id="PF13439">
    <property type="entry name" value="Glyco_transf_4"/>
    <property type="match status" value="1"/>
</dbReference>
<dbReference type="Pfam" id="PF00534">
    <property type="entry name" value="Glycos_transf_1"/>
    <property type="match status" value="1"/>
</dbReference>
<evidence type="ECO:0000259" key="3">
    <source>
        <dbReference type="Pfam" id="PF00534"/>
    </source>
</evidence>
<dbReference type="AlphaFoldDB" id="A0A7K3LTU9"/>
<sequence>MTSSSTYIVHEWIEGVGGAEKVLNEFARMFPNSDIRCLWNSAPGQHVELDRRTTPSVIGRIGLRNKALTLPFMSPVWRTMKLDSADWILVSSHLFAHHIAASRPDIPTFVYAHTPARYIWYPELDTRSARVPLVRPLLKTLREYDRYCVTKGNAKYAANSRYVRDRISACWNVESDVIYPPVEVDKIIGVRDWTNEVTGTEQGILDNLPETFVLGASRFVPYKRLDLVIEAAARVGVDVVLAGSGPDRLKLEQIAERAGTRCLFVDRPSDSLLYALYQRAEAYVFPAIEDFGIMPVEAMAAGAPVITGSLGGATESVIDKKTGVHLAEWDQSSFDSALRLCSQLKGEAPRLRAAEFSNLRFEERIKTWMHSVL</sequence>
<feature type="domain" description="Glycosyltransferase subfamily 4-like N-terminal" evidence="4">
    <location>
        <begin position="16"/>
        <end position="185"/>
    </location>
</feature>
<reference evidence="5 6" key="1">
    <citation type="submission" date="2020-01" db="EMBL/GenBank/DDBJ databases">
        <title>Investigation of new actinobacteria for the biodesulphurisation of diesel fuel.</title>
        <authorList>
            <person name="Athi Narayanan S.M."/>
        </authorList>
    </citation>
    <scope>NUCLEOTIDE SEQUENCE [LARGE SCALE GENOMIC DNA]</scope>
    <source>
        <strain evidence="5 6">213E</strain>
    </source>
</reference>
<evidence type="ECO:0000313" key="6">
    <source>
        <dbReference type="Proteomes" id="UP000466307"/>
    </source>
</evidence>
<dbReference type="PANTHER" id="PTHR12526">
    <property type="entry name" value="GLYCOSYLTRANSFERASE"/>
    <property type="match status" value="1"/>
</dbReference>
<dbReference type="SUPFAM" id="SSF53756">
    <property type="entry name" value="UDP-Glycosyltransferase/glycogen phosphorylase"/>
    <property type="match status" value="1"/>
</dbReference>
<keyword evidence="1" id="KW-0328">Glycosyltransferase</keyword>
<evidence type="ECO:0000256" key="1">
    <source>
        <dbReference type="ARBA" id="ARBA00022676"/>
    </source>
</evidence>
<keyword evidence="6" id="KW-1185">Reference proteome</keyword>
<comment type="caution">
    <text evidence="5">The sequence shown here is derived from an EMBL/GenBank/DDBJ whole genome shotgun (WGS) entry which is preliminary data.</text>
</comment>
<dbReference type="InterPro" id="IPR001296">
    <property type="entry name" value="Glyco_trans_1"/>
</dbReference>
<feature type="domain" description="Glycosyl transferase family 1" evidence="3">
    <location>
        <begin position="209"/>
        <end position="340"/>
    </location>
</feature>
<dbReference type="GO" id="GO:0016757">
    <property type="term" value="F:glycosyltransferase activity"/>
    <property type="evidence" value="ECO:0007669"/>
    <property type="project" value="UniProtKB-KW"/>
</dbReference>
<dbReference type="InterPro" id="IPR028098">
    <property type="entry name" value="Glyco_trans_4-like_N"/>
</dbReference>
<evidence type="ECO:0000256" key="2">
    <source>
        <dbReference type="ARBA" id="ARBA00022679"/>
    </source>
</evidence>
<dbReference type="Gene3D" id="3.40.50.2000">
    <property type="entry name" value="Glycogen Phosphorylase B"/>
    <property type="match status" value="2"/>
</dbReference>
<gene>
    <name evidence="5" type="ORF">GYA93_19130</name>
</gene>
<dbReference type="PANTHER" id="PTHR12526:SF584">
    <property type="entry name" value="GLYCOSYLTRANSFERASE"/>
    <property type="match status" value="1"/>
</dbReference>
<accession>A0A7K3LTU9</accession>